<organism evidence="2 3">
    <name type="scientific">Gossypium arboreum</name>
    <name type="common">Tree cotton</name>
    <name type="synonym">Gossypium nanking</name>
    <dbReference type="NCBI Taxonomy" id="29729"/>
    <lineage>
        <taxon>Eukaryota</taxon>
        <taxon>Viridiplantae</taxon>
        <taxon>Streptophyta</taxon>
        <taxon>Embryophyta</taxon>
        <taxon>Tracheophyta</taxon>
        <taxon>Spermatophyta</taxon>
        <taxon>Magnoliopsida</taxon>
        <taxon>eudicotyledons</taxon>
        <taxon>Gunneridae</taxon>
        <taxon>Pentapetalae</taxon>
        <taxon>rosids</taxon>
        <taxon>malvids</taxon>
        <taxon>Malvales</taxon>
        <taxon>Malvaceae</taxon>
        <taxon>Malvoideae</taxon>
        <taxon>Gossypium</taxon>
    </lineage>
</organism>
<comment type="caution">
    <text evidence="2">The sequence shown here is derived from an EMBL/GenBank/DDBJ whole genome shotgun (WGS) entry which is preliminary data.</text>
</comment>
<protein>
    <submittedName>
        <fullName evidence="2">Uncharacterized protein</fullName>
    </submittedName>
</protein>
<keyword evidence="1" id="KW-0812">Transmembrane</keyword>
<proteinExistence type="predicted"/>
<evidence type="ECO:0000313" key="2">
    <source>
        <dbReference type="EMBL" id="KAK5786304.1"/>
    </source>
</evidence>
<dbReference type="EMBL" id="JARKNE010000011">
    <property type="protein sequence ID" value="KAK5786304.1"/>
    <property type="molecule type" value="Genomic_DNA"/>
</dbReference>
<sequence length="189" mass="21943">MSRFFYDFPSASSCFVVDLSPIEARRILLRVYLICLDRVFIAAFSVYHYGGFIYYFYVFLVVCCLHLLFFADQGKSVQSGEYVICCWNHCVVVELFSFSSRHLCLWAARFPDDTRKVFASNMYLFCFEIVVLVVVHDCAYGVTQLALIRLIHLMCGWCCSLQNYFLRLKFWFVLPLSFFSGVEPIGSSS</sequence>
<evidence type="ECO:0000256" key="1">
    <source>
        <dbReference type="SAM" id="Phobius"/>
    </source>
</evidence>
<accession>A0ABR0N6Y7</accession>
<gene>
    <name evidence="2" type="ORF">PVK06_040938</name>
</gene>
<keyword evidence="1" id="KW-0472">Membrane</keyword>
<name>A0ABR0N6Y7_GOSAR</name>
<dbReference type="Proteomes" id="UP001358586">
    <property type="component" value="Chromosome 11"/>
</dbReference>
<keyword evidence="1" id="KW-1133">Transmembrane helix</keyword>
<feature type="transmembrane region" description="Helical" evidence="1">
    <location>
        <begin position="118"/>
        <end position="135"/>
    </location>
</feature>
<keyword evidence="3" id="KW-1185">Reference proteome</keyword>
<reference evidence="2 3" key="1">
    <citation type="submission" date="2023-03" db="EMBL/GenBank/DDBJ databases">
        <title>WGS of Gossypium arboreum.</title>
        <authorList>
            <person name="Yu D."/>
        </authorList>
    </citation>
    <scope>NUCLEOTIDE SEQUENCE [LARGE SCALE GENOMIC DNA]</scope>
    <source>
        <tissue evidence="2">Leaf</tissue>
    </source>
</reference>
<evidence type="ECO:0000313" key="3">
    <source>
        <dbReference type="Proteomes" id="UP001358586"/>
    </source>
</evidence>
<feature type="transmembrane region" description="Helical" evidence="1">
    <location>
        <begin position="52"/>
        <end position="70"/>
    </location>
</feature>